<dbReference type="InterPro" id="IPR032639">
    <property type="entry name" value="Tex_YqgF"/>
</dbReference>
<dbReference type="InterPro" id="IPR050437">
    <property type="entry name" value="Ribos_protein_bS1-like"/>
</dbReference>
<proteinExistence type="predicted"/>
<sequence length="1092" mass="118932">MAAAAAATDSRSPATAKPNSGHDEQQPLFSRHDEAPSDKENHGNSSDGDGAEEAQDAGMDNGQYELSPEALCSETSARLHYPRHAVRYVLMQTKEGATVPFLARYRQGETGRMDESQLRQVLDTAKEVREVHRRRQFMLRSLGSRGLLTPALQAALASMAHVSQLEDAWEPYKERRTSLASRGRAEGLGRYAVALLHYNPAEEECRQLLSDLRAAVSRVEDGERLLTAIVAEDVQRGEAVRWRLGDYCRRTTRLTCAVVHKPRKKIAKDMQEESFEHLKKHFAFYDGKAWAVDRIAAHVVLALQRGETKGVLQVETTPGPKSHGLFMHTVREEFPGVARLLPPPNGQASTGNSNTNSAASPAGSSDTLRDAGYCRRVLLSGLQGAYESLLKQLNTAVRRDLKKSAEQEAIVVFAHNLHHMLLQRPLSHSRLLAMDPGHTHGVKCVVLDEHGAVETFFTCTLMDEAKMRQYVTQVVEARKVNKIVIGNGTASGETSELVADLIKLRNWKDVEFAVVSEAGASVYSVSDIAKEEFPTLSVMYRGAVSIGRRVLDPLSELVKIPVRSMGIGMYQHDVNEKELMKELGYVLESCVAKVGINAVSANRYVMEKVPGIQKKIVDQIVLARHAKKLHSRDDLRRVPAMTESVYEQIAGFFRFPNSPEPLDNTNIHPESYLLVRRLMKLYATGELAPTGVRDRLVVAAAPAPSATAGDDSSAEGVSVGDVHTRQDVARALQQLSPAQLAALAAQRLSCTVETLELVRQELLHPGLDPRASLPHAGLLRREVYDVRDLRAGDRLSGVVQSVTMFGAFVDCGLHDSVLVRGDGVDTLQVGAYLHKRIRFDCLDHLKRPRMFLLPDPDAVKKLDAGAPGGPHRLHLESEDRLGSVGDNTTKSDVNLEEFDDDAEPSTAAASVDDDAVAASSSPSLSATILRERKRRAAAESGPSKPSIAAPLLSAPAASSVTPRTVAKAHPTTQRETPPLGANVEQRGHKRPRSSSPETLRTQPHLNVQQQHQGPLFLDHVPVAPLMMAVAKGRAAPATSAMTARVEQHRMPTPTPASTTAKPAAVHGEAIDVDAQSEANGSGSSGSDMVFSF</sequence>
<feature type="compositionally biased region" description="Low complexity" evidence="1">
    <location>
        <begin position="904"/>
        <end position="927"/>
    </location>
</feature>
<evidence type="ECO:0000313" key="3">
    <source>
        <dbReference type="EMBL" id="KPA76983.1"/>
    </source>
</evidence>
<feature type="domain" description="YqgF/RNase H-like" evidence="2">
    <location>
        <begin position="429"/>
        <end position="524"/>
    </location>
</feature>
<dbReference type="FunFam" id="1.10.10.650:FF:000001">
    <property type="entry name" value="S1 RNA-binding domain 1"/>
    <property type="match status" value="1"/>
</dbReference>
<dbReference type="InterPro" id="IPR018974">
    <property type="entry name" value="Tex-like_N"/>
</dbReference>
<dbReference type="Gene3D" id="1.10.3500.10">
    <property type="entry name" value="Tex N-terminal region-like"/>
    <property type="match status" value="1"/>
</dbReference>
<dbReference type="InterPro" id="IPR023323">
    <property type="entry name" value="Tex-like_dom_sf"/>
</dbReference>
<dbReference type="GO" id="GO:0003735">
    <property type="term" value="F:structural constituent of ribosome"/>
    <property type="evidence" value="ECO:0007669"/>
    <property type="project" value="TreeGrafter"/>
</dbReference>
<dbReference type="SUPFAM" id="SSF158832">
    <property type="entry name" value="Tex N-terminal region-like"/>
    <property type="match status" value="2"/>
</dbReference>
<dbReference type="InterPro" id="IPR012337">
    <property type="entry name" value="RNaseH-like_sf"/>
</dbReference>
<reference evidence="3 4" key="1">
    <citation type="submission" date="2015-07" db="EMBL/GenBank/DDBJ databases">
        <title>High-quality genome of monoxenous trypanosomatid Leptomonas pyrrhocoris.</title>
        <authorList>
            <person name="Flegontov P."/>
            <person name="Butenko A."/>
            <person name="Firsov S."/>
            <person name="Vlcek C."/>
            <person name="Logacheva M.D."/>
            <person name="Field M."/>
            <person name="Filatov D."/>
            <person name="Flegontova O."/>
            <person name="Gerasimov E."/>
            <person name="Jackson A.P."/>
            <person name="Kelly S."/>
            <person name="Opperdoes F."/>
            <person name="O'Reilly A."/>
            <person name="Votypka J."/>
            <person name="Yurchenko V."/>
            <person name="Lukes J."/>
        </authorList>
    </citation>
    <scope>NUCLEOTIDE SEQUENCE [LARGE SCALE GENOMIC DNA]</scope>
    <source>
        <strain evidence="3">H10</strain>
    </source>
</reference>
<dbReference type="SMART" id="SM00732">
    <property type="entry name" value="YqgFc"/>
    <property type="match status" value="1"/>
</dbReference>
<dbReference type="FunFam" id="3.30.420.140:FF:000001">
    <property type="entry name" value="RNA-binding transcriptional accessory protein"/>
    <property type="match status" value="1"/>
</dbReference>
<feature type="compositionally biased region" description="Basic and acidic residues" evidence="1">
    <location>
        <begin position="20"/>
        <end position="42"/>
    </location>
</feature>
<dbReference type="PANTHER" id="PTHR10724">
    <property type="entry name" value="30S RIBOSOMAL PROTEIN S1"/>
    <property type="match status" value="1"/>
</dbReference>
<name>A0A0M9FVR1_LEPPY</name>
<dbReference type="Pfam" id="PF09371">
    <property type="entry name" value="Tex_N"/>
    <property type="match status" value="1"/>
</dbReference>
<dbReference type="Gene3D" id="3.30.420.140">
    <property type="entry name" value="YqgF/RNase H-like domain"/>
    <property type="match status" value="1"/>
</dbReference>
<dbReference type="Pfam" id="PF17674">
    <property type="entry name" value="HHH_9"/>
    <property type="match status" value="1"/>
</dbReference>
<dbReference type="Pfam" id="PF12836">
    <property type="entry name" value="HHH_3"/>
    <property type="match status" value="1"/>
</dbReference>
<gene>
    <name evidence="3" type="ORF">ABB37_07345</name>
</gene>
<feature type="region of interest" description="Disordered" evidence="1">
    <location>
        <begin position="340"/>
        <end position="367"/>
    </location>
</feature>
<dbReference type="GO" id="GO:0003729">
    <property type="term" value="F:mRNA binding"/>
    <property type="evidence" value="ECO:0007669"/>
    <property type="project" value="TreeGrafter"/>
</dbReference>
<dbReference type="PANTHER" id="PTHR10724:SF10">
    <property type="entry name" value="S1 RNA-BINDING DOMAIN-CONTAINING PROTEIN 1"/>
    <property type="match status" value="1"/>
</dbReference>
<dbReference type="InterPro" id="IPR037027">
    <property type="entry name" value="YqgF/RNaseH-like_dom_sf"/>
</dbReference>
<feature type="compositionally biased region" description="Low complexity" evidence="1">
    <location>
        <begin position="942"/>
        <end position="959"/>
    </location>
</feature>
<dbReference type="VEuPathDB" id="TriTrypDB:LpyrH10_18_0720"/>
<dbReference type="OMA" id="RWAWRTR"/>
<evidence type="ECO:0000259" key="2">
    <source>
        <dbReference type="SMART" id="SM00732"/>
    </source>
</evidence>
<comment type="caution">
    <text evidence="3">The sequence shown here is derived from an EMBL/GenBank/DDBJ whole genome shotgun (WGS) entry which is preliminary data.</text>
</comment>
<dbReference type="SUPFAM" id="SSF47781">
    <property type="entry name" value="RuvA domain 2-like"/>
    <property type="match status" value="1"/>
</dbReference>
<dbReference type="InterPro" id="IPR041692">
    <property type="entry name" value="HHH_9"/>
</dbReference>
<dbReference type="GO" id="GO:0006139">
    <property type="term" value="P:nucleobase-containing compound metabolic process"/>
    <property type="evidence" value="ECO:0007669"/>
    <property type="project" value="InterPro"/>
</dbReference>
<dbReference type="EMBL" id="LGTL01000018">
    <property type="protein sequence ID" value="KPA76983.1"/>
    <property type="molecule type" value="Genomic_DNA"/>
</dbReference>
<dbReference type="OrthoDB" id="995477at2759"/>
<dbReference type="Pfam" id="PF16921">
    <property type="entry name" value="Tex_YqgF"/>
    <property type="match status" value="1"/>
</dbReference>
<evidence type="ECO:0000256" key="1">
    <source>
        <dbReference type="SAM" id="MobiDB-lite"/>
    </source>
</evidence>
<dbReference type="Proteomes" id="UP000037923">
    <property type="component" value="Unassembled WGS sequence"/>
</dbReference>
<dbReference type="AlphaFoldDB" id="A0A0M9FVR1"/>
<feature type="compositionally biased region" description="Low complexity" evidence="1">
    <location>
        <begin position="346"/>
        <end position="365"/>
    </location>
</feature>
<dbReference type="Gene3D" id="1.10.10.650">
    <property type="entry name" value="RuvA domain 2-like"/>
    <property type="match status" value="1"/>
</dbReference>
<feature type="region of interest" description="Disordered" evidence="1">
    <location>
        <begin position="1"/>
        <end position="56"/>
    </location>
</feature>
<dbReference type="InterPro" id="IPR006641">
    <property type="entry name" value="YqgF/RNaseH-like_dom"/>
</dbReference>
<dbReference type="InterPro" id="IPR023319">
    <property type="entry name" value="Tex-like_HTH_dom_sf"/>
</dbReference>
<organism evidence="3 4">
    <name type="scientific">Leptomonas pyrrhocoris</name>
    <name type="common">Firebug parasite</name>
    <dbReference type="NCBI Taxonomy" id="157538"/>
    <lineage>
        <taxon>Eukaryota</taxon>
        <taxon>Discoba</taxon>
        <taxon>Euglenozoa</taxon>
        <taxon>Kinetoplastea</taxon>
        <taxon>Metakinetoplastina</taxon>
        <taxon>Trypanosomatida</taxon>
        <taxon>Trypanosomatidae</taxon>
        <taxon>Leishmaniinae</taxon>
        <taxon>Leptomonas</taxon>
    </lineage>
</organism>
<dbReference type="InterPro" id="IPR010994">
    <property type="entry name" value="RuvA_2-like"/>
</dbReference>
<keyword evidence="4" id="KW-1185">Reference proteome</keyword>
<dbReference type="GeneID" id="26907631"/>
<protein>
    <submittedName>
        <fullName evidence="3">Putative mitochondrial transcription modulator/accessory protein</fullName>
    </submittedName>
</protein>
<feature type="compositionally biased region" description="Acidic residues" evidence="1">
    <location>
        <begin position="894"/>
        <end position="903"/>
    </location>
</feature>
<dbReference type="SUPFAM" id="SSF53098">
    <property type="entry name" value="Ribonuclease H-like"/>
    <property type="match status" value="1"/>
</dbReference>
<evidence type="ECO:0000313" key="4">
    <source>
        <dbReference type="Proteomes" id="UP000037923"/>
    </source>
</evidence>
<dbReference type="Gene3D" id="1.10.150.310">
    <property type="entry name" value="Tex RuvX-like domain-like"/>
    <property type="match status" value="1"/>
</dbReference>
<dbReference type="GO" id="GO:0006412">
    <property type="term" value="P:translation"/>
    <property type="evidence" value="ECO:0007669"/>
    <property type="project" value="TreeGrafter"/>
</dbReference>
<dbReference type="RefSeq" id="XP_015655422.1">
    <property type="nucleotide sequence ID" value="XM_015805945.1"/>
</dbReference>
<feature type="region of interest" description="Disordered" evidence="1">
    <location>
        <begin position="862"/>
        <end position="1001"/>
    </location>
</feature>
<accession>A0A0M9FVR1</accession>